<dbReference type="PANTHER" id="PTHR40619">
    <property type="entry name" value="FUNGAL STAND N-TERMINAL GOODBYE DOMAIN-CONTAINING PROTEIN"/>
    <property type="match status" value="1"/>
</dbReference>
<dbReference type="Proteomes" id="UP001392437">
    <property type="component" value="Unassembled WGS sequence"/>
</dbReference>
<dbReference type="EMBL" id="JAQQWP010000002">
    <property type="protein sequence ID" value="KAK8129307.1"/>
    <property type="molecule type" value="Genomic_DNA"/>
</dbReference>
<name>A0AAW0R603_9PEZI</name>
<dbReference type="PANTHER" id="PTHR40619:SF3">
    <property type="entry name" value="FUNGAL STAND N-TERMINAL GOODBYE DOMAIN-CONTAINING PROTEIN"/>
    <property type="match status" value="1"/>
</dbReference>
<proteinExistence type="predicted"/>
<comment type="caution">
    <text evidence="1">The sequence shown here is derived from an EMBL/GenBank/DDBJ whole genome shotgun (WGS) entry which is preliminary data.</text>
</comment>
<dbReference type="AlphaFoldDB" id="A0AAW0R603"/>
<accession>A0AAW0R603</accession>
<sequence length="529" mass="60296">MKAAPLNRNTADDWEDVAIVLKSSCDNIQQTSSRNNTSINNIAKRLRTSFDSLCKHAGAGETFVSLIPNDQFGFASVLCGGLKTVFLAMKNTHEHREQVYKAIEDLPYIICDNAVSLEDVIEDEDLHKRAAALHVAVFKVIRRILRWSISGSFVTALKFVANPQRPLSELREDLAEVKVKANRFQQRALIISQSHQRESLRLHCLSAQAEEGRDAVIQTMQRDIQGLSAKISRLCQLEWIYMRSQGAATATYETKSLPRRRQPKLLLEPEVYTILEKLKYERGLVSQDCEVFQRSGRQSNLTMDLGRMFAIESTFRIQAWLTIDESSMLLVNGRSESRRSPELSILSARIIDRLLESHRTGEPSRNGMVIVPLAFFCSQHRDRKRDPYSNPSELAMSLLLQLIEQHHEGIKSSLIRECHAQLEPTSMISICYWLRKMIADLSEKVVLLVILDGLVFFTQSTEQSEETKLLISSLVSIFRGRRKATLKFMFSSPVRLDFIEDLFLDSELLDLPRSIATNQLIDKLEKKSL</sequence>
<protein>
    <submittedName>
        <fullName evidence="1">Uncharacterized protein</fullName>
    </submittedName>
</protein>
<keyword evidence="2" id="KW-1185">Reference proteome</keyword>
<evidence type="ECO:0000313" key="1">
    <source>
        <dbReference type="EMBL" id="KAK8129307.1"/>
    </source>
</evidence>
<reference evidence="1 2" key="1">
    <citation type="submission" date="2023-01" db="EMBL/GenBank/DDBJ databases">
        <title>Analysis of 21 Apiospora genomes using comparative genomics revels a genus with tremendous synthesis potential of carbohydrate active enzymes and secondary metabolites.</title>
        <authorList>
            <person name="Sorensen T."/>
        </authorList>
    </citation>
    <scope>NUCLEOTIDE SEQUENCE [LARGE SCALE GENOMIC DNA]</scope>
    <source>
        <strain evidence="1 2">CBS 117206</strain>
    </source>
</reference>
<gene>
    <name evidence="1" type="ORF">PG999_001687</name>
</gene>
<evidence type="ECO:0000313" key="2">
    <source>
        <dbReference type="Proteomes" id="UP001392437"/>
    </source>
</evidence>
<organism evidence="1 2">
    <name type="scientific">Apiospora kogelbergensis</name>
    <dbReference type="NCBI Taxonomy" id="1337665"/>
    <lineage>
        <taxon>Eukaryota</taxon>
        <taxon>Fungi</taxon>
        <taxon>Dikarya</taxon>
        <taxon>Ascomycota</taxon>
        <taxon>Pezizomycotina</taxon>
        <taxon>Sordariomycetes</taxon>
        <taxon>Xylariomycetidae</taxon>
        <taxon>Amphisphaeriales</taxon>
        <taxon>Apiosporaceae</taxon>
        <taxon>Apiospora</taxon>
    </lineage>
</organism>